<evidence type="ECO:0000256" key="2">
    <source>
        <dbReference type="ARBA" id="ARBA00022803"/>
    </source>
</evidence>
<evidence type="ECO:0000313" key="6">
    <source>
        <dbReference type="Proteomes" id="UP000321337"/>
    </source>
</evidence>
<dbReference type="SMART" id="SM00028">
    <property type="entry name" value="TPR"/>
    <property type="match status" value="19"/>
</dbReference>
<organism evidence="5 6">
    <name type="scientific">Sulfuriferula plumbiphila</name>
    <dbReference type="NCBI Taxonomy" id="171865"/>
    <lineage>
        <taxon>Bacteria</taxon>
        <taxon>Pseudomonadati</taxon>
        <taxon>Pseudomonadota</taxon>
        <taxon>Betaproteobacteria</taxon>
        <taxon>Nitrosomonadales</taxon>
        <taxon>Sulfuricellaceae</taxon>
        <taxon>Sulfuriferula</taxon>
    </lineage>
</organism>
<evidence type="ECO:0000313" key="5">
    <source>
        <dbReference type="EMBL" id="GEP30637.1"/>
    </source>
</evidence>
<dbReference type="PROSITE" id="PS50005">
    <property type="entry name" value="TPR"/>
    <property type="match status" value="4"/>
</dbReference>
<feature type="signal peptide" evidence="4">
    <location>
        <begin position="1"/>
        <end position="22"/>
    </location>
</feature>
<feature type="chain" id="PRO_5022184770" evidence="4">
    <location>
        <begin position="23"/>
        <end position="928"/>
    </location>
</feature>
<protein>
    <submittedName>
        <fullName evidence="5">Uncharacterized protein</fullName>
    </submittedName>
</protein>
<dbReference type="PANTHER" id="PTHR45586:SF14">
    <property type="entry name" value="TETRATRICOPEPTIDE TPR_2 REPEAT PROTEIN"/>
    <property type="match status" value="1"/>
</dbReference>
<reference evidence="5 6" key="1">
    <citation type="submission" date="2019-07" db="EMBL/GenBank/DDBJ databases">
        <title>Whole genome shotgun sequence of Thiobacillus plumbophilus NBRC 107929.</title>
        <authorList>
            <person name="Hosoyama A."/>
            <person name="Uohara A."/>
            <person name="Ohji S."/>
            <person name="Ichikawa N."/>
        </authorList>
    </citation>
    <scope>NUCLEOTIDE SEQUENCE [LARGE SCALE GENOMIC DNA]</scope>
    <source>
        <strain evidence="5 6">NBRC 107929</strain>
    </source>
</reference>
<dbReference type="Pfam" id="PF13432">
    <property type="entry name" value="TPR_16"/>
    <property type="match status" value="2"/>
</dbReference>
<dbReference type="EMBL" id="BKAD01000016">
    <property type="protein sequence ID" value="GEP30637.1"/>
    <property type="molecule type" value="Genomic_DNA"/>
</dbReference>
<feature type="repeat" description="TPR" evidence="3">
    <location>
        <begin position="578"/>
        <end position="611"/>
    </location>
</feature>
<feature type="repeat" description="TPR" evidence="3">
    <location>
        <begin position="476"/>
        <end position="509"/>
    </location>
</feature>
<accession>A0A512L842</accession>
<dbReference type="Proteomes" id="UP000321337">
    <property type="component" value="Unassembled WGS sequence"/>
</dbReference>
<dbReference type="InterPro" id="IPR014266">
    <property type="entry name" value="PEP-CTERM_TPR_PrsT"/>
</dbReference>
<evidence type="ECO:0000256" key="3">
    <source>
        <dbReference type="PROSITE-ProRule" id="PRU00339"/>
    </source>
</evidence>
<dbReference type="AlphaFoldDB" id="A0A512L842"/>
<keyword evidence="6" id="KW-1185">Reference proteome</keyword>
<gene>
    <name evidence="5" type="ORF">TPL01_17750</name>
</gene>
<feature type="repeat" description="TPR" evidence="3">
    <location>
        <begin position="134"/>
        <end position="167"/>
    </location>
</feature>
<dbReference type="InterPro" id="IPR019734">
    <property type="entry name" value="TPR_rpt"/>
</dbReference>
<comment type="caution">
    <text evidence="5">The sequence shown here is derived from an EMBL/GenBank/DDBJ whole genome shotgun (WGS) entry which is preliminary data.</text>
</comment>
<evidence type="ECO:0000256" key="1">
    <source>
        <dbReference type="ARBA" id="ARBA00022737"/>
    </source>
</evidence>
<evidence type="ECO:0000256" key="4">
    <source>
        <dbReference type="SAM" id="SignalP"/>
    </source>
</evidence>
<feature type="repeat" description="TPR" evidence="3">
    <location>
        <begin position="372"/>
        <end position="405"/>
    </location>
</feature>
<name>A0A512L842_9PROT</name>
<dbReference type="InterPro" id="IPR011990">
    <property type="entry name" value="TPR-like_helical_dom_sf"/>
</dbReference>
<dbReference type="SUPFAM" id="SSF48452">
    <property type="entry name" value="TPR-like"/>
    <property type="match status" value="4"/>
</dbReference>
<dbReference type="NCBIfam" id="TIGR02917">
    <property type="entry name" value="PEP_TPR_lipo"/>
    <property type="match status" value="1"/>
</dbReference>
<dbReference type="OrthoDB" id="5290951at2"/>
<sequence length="928" mass="101399">MLLKPIRSALILALLATSSLQGCDHNANLTEQELIRRAKDFEDKGNIKAGVIELKNALQKNPDSPQARLLLGQIYLKAGMGAEAESELRKAQKLGVNQEIVKPPLGEALLLMGEYKRVLDEIQPSEQTSRPNLARIYQMRADALLKTGKLQEACNLFQQSLDTDTNNPPTYWGLAQCAAADHNMTKAREWLDAALKINNQQARTWIFMGDWQQLNNNPQAALAAYSNAAKSDPNSLEALNKHATLDISLGQLDSAKTDIEKISSLAPHSLLANYSHALLSFKQGDFSAARDSLQEVFQIAPDHLPSLLLSGAVNYSMGSYEQAASQLGKTLEKAPGSAYARKLLAATQAKLGQDKQALATLQPLNPEQSNDAQLLGLAGDIYLHTKEYTKANQLLEKAASIDPKNAAIRTGLGISLLASGETARALADLESAAALDTGTGARNADTLLILTLLRDKQFDRALQAIADLDRKQPDNPLTYNFRGGAYVGKNDLANARKSFEQALAIKPDFFPAAANLAQLDLQANNPAAARKRFESILNIDKNNLPAMMALAELASINKQEKDYVTWLEKAVKTHPEAIPPRTALARLYLTENESQKALDLANDAVNINPDNPAALTLLGATQLAINDRAGAISTYTKLVAKGQPTADAYLHLALAQIANKNPDQARTALQTGLELDSGNIQILDTLLRLDLAEKKLEPAVQIARQIEARHPEMPLGYEREADILVAQKRLPQAIEAYAQALEKGAGSTAFIKLLNTQFESGTIKVAEQRLRDWLKQHPGDNAVRAYAAEYYMSTGRNKDAIAEYQEIRKQIPNNASILNNLANLFQLEQDTRALPTAEQAFKLSPNSPAIQDTLGWILVTQGQTVRGLDLLRKALAKMPDDPNVRYHYATALVNTGDKAQARKELTQLLADHPKFREAMAASRLLNSL</sequence>
<dbReference type="PROSITE" id="PS51257">
    <property type="entry name" value="PROKAR_LIPOPROTEIN"/>
    <property type="match status" value="1"/>
</dbReference>
<keyword evidence="1" id="KW-0677">Repeat</keyword>
<dbReference type="Gene3D" id="1.25.40.10">
    <property type="entry name" value="Tetratricopeptide repeat domain"/>
    <property type="match status" value="4"/>
</dbReference>
<dbReference type="InterPro" id="IPR051012">
    <property type="entry name" value="CellSynth/LPSAsmb/PSIAsmb"/>
</dbReference>
<dbReference type="RefSeq" id="WP_147072889.1">
    <property type="nucleotide sequence ID" value="NZ_AP021884.1"/>
</dbReference>
<dbReference type="Pfam" id="PF14559">
    <property type="entry name" value="TPR_19"/>
    <property type="match status" value="7"/>
</dbReference>
<proteinExistence type="predicted"/>
<keyword evidence="2 3" id="KW-0802">TPR repeat</keyword>
<keyword evidence="4" id="KW-0732">Signal</keyword>
<dbReference type="PANTHER" id="PTHR45586">
    <property type="entry name" value="TPR REPEAT-CONTAINING PROTEIN PA4667"/>
    <property type="match status" value="1"/>
</dbReference>